<dbReference type="OrthoDB" id="9776208at2"/>
<dbReference type="Proteomes" id="UP000186230">
    <property type="component" value="Chromosome"/>
</dbReference>
<proteinExistence type="predicted"/>
<keyword evidence="2" id="KW-1185">Reference proteome</keyword>
<dbReference type="PROSITE" id="PS50293">
    <property type="entry name" value="TPR_REGION"/>
    <property type="match status" value="1"/>
</dbReference>
<dbReference type="EMBL" id="CP016359">
    <property type="protein sequence ID" value="APU68250.1"/>
    <property type="molecule type" value="Genomic_DNA"/>
</dbReference>
<gene>
    <name evidence="1" type="ORF">GRFL_1526</name>
</gene>
<dbReference type="RefSeq" id="WP_083644045.1">
    <property type="nucleotide sequence ID" value="NZ_AMRU01000001.1"/>
</dbReference>
<dbReference type="Gene3D" id="2.30.30.40">
    <property type="entry name" value="SH3 Domains"/>
    <property type="match status" value="1"/>
</dbReference>
<sequence>MRNWITVIAIFVSLLGYSQNEELFEKGNSAYQEGNYESAIQQYEKVLDNGETSAELYYNLANAHYKLNHIAPSIFYFEKALQLDPADKDIQNNIEFARNMAIDDIENVEDRGLSQSLQNLIATFSSGAWAGIAIFFSVLFVVLFLLYYYSRRPLVKRLFLGVAALSMVFCIAAVVFGFQQRAFVEDNQYAIIFSEEADVRDEPNLRGDASFQLHEGTKAKILEDYQEWTRIELANGAQGWTNSTNLRRL</sequence>
<evidence type="ECO:0000313" key="2">
    <source>
        <dbReference type="Proteomes" id="UP000186230"/>
    </source>
</evidence>
<dbReference type="PROSITE" id="PS50005">
    <property type="entry name" value="TPR"/>
    <property type="match status" value="2"/>
</dbReference>
<dbReference type="KEGG" id="gfl:GRFL_1526"/>
<organism evidence="1 2">
    <name type="scientific">Christiangramia flava JLT2011</name>
    <dbReference type="NCBI Taxonomy" id="1229726"/>
    <lineage>
        <taxon>Bacteria</taxon>
        <taxon>Pseudomonadati</taxon>
        <taxon>Bacteroidota</taxon>
        <taxon>Flavobacteriia</taxon>
        <taxon>Flavobacteriales</taxon>
        <taxon>Flavobacteriaceae</taxon>
        <taxon>Christiangramia</taxon>
    </lineage>
</organism>
<dbReference type="Pfam" id="PF13414">
    <property type="entry name" value="TPR_11"/>
    <property type="match status" value="1"/>
</dbReference>
<dbReference type="SUPFAM" id="SSF48452">
    <property type="entry name" value="TPR-like"/>
    <property type="match status" value="1"/>
</dbReference>
<dbReference type="AlphaFoldDB" id="A0A1L7I3R7"/>
<dbReference type="Pfam" id="PF06347">
    <property type="entry name" value="SH3_4"/>
    <property type="match status" value="1"/>
</dbReference>
<dbReference type="SMART" id="SM00028">
    <property type="entry name" value="TPR"/>
    <property type="match status" value="2"/>
</dbReference>
<reference evidence="1 2" key="1">
    <citation type="submission" date="2016-07" db="EMBL/GenBank/DDBJ databases">
        <title>Multi-omics approach to identify versatile polysaccharide utilization systems of a marine flavobacterium Gramella flava.</title>
        <authorList>
            <person name="Tang K."/>
        </authorList>
    </citation>
    <scope>NUCLEOTIDE SEQUENCE [LARGE SCALE GENOMIC DNA]</scope>
    <source>
        <strain evidence="1 2">JLT2011</strain>
    </source>
</reference>
<protein>
    <submittedName>
        <fullName evidence="1">BatE</fullName>
    </submittedName>
</protein>
<name>A0A1L7I3R7_9FLAO</name>
<dbReference type="InterPro" id="IPR019734">
    <property type="entry name" value="TPR_rpt"/>
</dbReference>
<dbReference type="InterPro" id="IPR010466">
    <property type="entry name" value="DUF1058"/>
</dbReference>
<dbReference type="InterPro" id="IPR011990">
    <property type="entry name" value="TPR-like_helical_dom_sf"/>
</dbReference>
<dbReference type="STRING" id="1229726.GRFL_1526"/>
<evidence type="ECO:0000313" key="1">
    <source>
        <dbReference type="EMBL" id="APU68250.1"/>
    </source>
</evidence>
<dbReference type="Gene3D" id="1.25.40.10">
    <property type="entry name" value="Tetratricopeptide repeat domain"/>
    <property type="match status" value="1"/>
</dbReference>
<accession>A0A1L7I3R7</accession>